<accession>A0ABT5E2J3</accession>
<dbReference type="EMBL" id="JAQNDL010000002">
    <property type="protein sequence ID" value="MDC0720087.1"/>
    <property type="molecule type" value="Genomic_DNA"/>
</dbReference>
<feature type="region of interest" description="Disordered" evidence="1">
    <location>
        <begin position="60"/>
        <end position="91"/>
    </location>
</feature>
<dbReference type="PROSITE" id="PS51257">
    <property type="entry name" value="PROKAR_LIPOPROTEIN"/>
    <property type="match status" value="1"/>
</dbReference>
<organism evidence="2 3">
    <name type="scientific">Nannocystis bainbridge</name>
    <dbReference type="NCBI Taxonomy" id="2995303"/>
    <lineage>
        <taxon>Bacteria</taxon>
        <taxon>Pseudomonadati</taxon>
        <taxon>Myxococcota</taxon>
        <taxon>Polyangia</taxon>
        <taxon>Nannocystales</taxon>
        <taxon>Nannocystaceae</taxon>
        <taxon>Nannocystis</taxon>
    </lineage>
</organism>
<proteinExistence type="predicted"/>
<protein>
    <recommendedName>
        <fullName evidence="4">Lipoprotein</fullName>
    </recommendedName>
</protein>
<comment type="caution">
    <text evidence="2">The sequence shown here is derived from an EMBL/GenBank/DDBJ whole genome shotgun (WGS) entry which is preliminary data.</text>
</comment>
<evidence type="ECO:0008006" key="4">
    <source>
        <dbReference type="Google" id="ProtNLM"/>
    </source>
</evidence>
<gene>
    <name evidence="2" type="ORF">POL25_24525</name>
</gene>
<evidence type="ECO:0000313" key="2">
    <source>
        <dbReference type="EMBL" id="MDC0720087.1"/>
    </source>
</evidence>
<sequence length="271" mass="29802">MNRAALGPVLVALSLGTAVVGCVLSDKEIEFEETAVTNRNAVRIIEPVLLSSKAIEHCEDDIDPMDPPCRQPGDADPARSQPHFLDPTYQETDEEGTATPFAFCSCAEDQFDSLPFDITVFVEDQDQDVRKRNPKDGIFPALLLDLPRDATEPANYVDYLAYYDPLRPLELTGDDYQPPGRRDPQLRALDLVIDLCNGGRTRLSKGFHTLTVMVSDRPWFKPDEGARQPGVPDIRGGGTWDSTHYVFACDAAPANEPEHPCASACSTKAPL</sequence>
<keyword evidence="3" id="KW-1185">Reference proteome</keyword>
<name>A0ABT5E2J3_9BACT</name>
<evidence type="ECO:0000256" key="1">
    <source>
        <dbReference type="SAM" id="MobiDB-lite"/>
    </source>
</evidence>
<dbReference type="RefSeq" id="WP_272088579.1">
    <property type="nucleotide sequence ID" value="NZ_JAQNDL010000002.1"/>
</dbReference>
<reference evidence="2 3" key="1">
    <citation type="submission" date="2022-11" db="EMBL/GenBank/DDBJ databases">
        <title>Minimal conservation of predation-associated metabolite biosynthetic gene clusters underscores biosynthetic potential of Myxococcota including descriptions for ten novel species: Archangium lansinium sp. nov., Myxococcus landrumus sp. nov., Nannocystis bai.</title>
        <authorList>
            <person name="Ahearne A."/>
            <person name="Stevens C."/>
            <person name="Dowd S."/>
        </authorList>
    </citation>
    <scope>NUCLEOTIDE SEQUENCE [LARGE SCALE GENOMIC DNA]</scope>
    <source>
        <strain evidence="2 3">BB15-2</strain>
    </source>
</reference>
<dbReference type="Proteomes" id="UP001221686">
    <property type="component" value="Unassembled WGS sequence"/>
</dbReference>
<evidence type="ECO:0000313" key="3">
    <source>
        <dbReference type="Proteomes" id="UP001221686"/>
    </source>
</evidence>